<feature type="repeat" description="WD" evidence="9">
    <location>
        <begin position="592"/>
        <end position="606"/>
    </location>
</feature>
<dbReference type="CDD" id="cd00200">
    <property type="entry name" value="WD40"/>
    <property type="match status" value="1"/>
</dbReference>
<evidence type="ECO:0000256" key="11">
    <source>
        <dbReference type="SAM" id="Phobius"/>
    </source>
</evidence>
<dbReference type="InterPro" id="IPR011009">
    <property type="entry name" value="Kinase-like_dom_sf"/>
</dbReference>
<dbReference type="PANTHER" id="PTHR43289">
    <property type="entry name" value="MITOGEN-ACTIVATED PROTEIN KINASE KINASE KINASE 20-RELATED"/>
    <property type="match status" value="1"/>
</dbReference>
<dbReference type="GO" id="GO:0004674">
    <property type="term" value="F:protein serine/threonine kinase activity"/>
    <property type="evidence" value="ECO:0007669"/>
    <property type="project" value="UniProtKB-KW"/>
</dbReference>
<protein>
    <recommendedName>
        <fullName evidence="1">non-specific serine/threonine protein kinase</fullName>
        <ecNumber evidence="1">2.7.11.1</ecNumber>
    </recommendedName>
</protein>
<dbReference type="PROSITE" id="PS00678">
    <property type="entry name" value="WD_REPEATS_1"/>
    <property type="match status" value="1"/>
</dbReference>
<keyword evidence="7 13" id="KW-0418">Kinase</keyword>
<keyword evidence="3 9" id="KW-0853">WD repeat</keyword>
<dbReference type="InterPro" id="IPR001680">
    <property type="entry name" value="WD40_rpt"/>
</dbReference>
<evidence type="ECO:0000256" key="9">
    <source>
        <dbReference type="PROSITE-ProRule" id="PRU00221"/>
    </source>
</evidence>
<feature type="repeat" description="WD" evidence="9">
    <location>
        <begin position="347"/>
        <end position="373"/>
    </location>
</feature>
<feature type="repeat" description="WD" evidence="9">
    <location>
        <begin position="503"/>
        <end position="535"/>
    </location>
</feature>
<dbReference type="PROSITE" id="PS50294">
    <property type="entry name" value="WD_REPEATS_REGION"/>
    <property type="match status" value="2"/>
</dbReference>
<sequence length="606" mass="64591">MADGQDRVIAGQYRLTSEIGRGGFGIVWRAEDERLHRSVAVKELFLPTYLDAGQLAERRRRSLREARSAARIAHPSAVTVYDVVEHEDSLFLIMELIDGEALNAVVRRDGPLPPRRVAEIGLSVLEALRAAHAAGVVHRDVKPSNVLIGPKRVVLSDFGIATIDGEASLTSSGFVMGAPAYTAPERARGEAAVPASDLWSLGATLFYAVEGKRPYPGANANAVFHAILNGSPEKTRRAGPLAPIIRGLLRMDPADRLTPDQLSTLLRDVAEDRVPVLGAVPPARRRARRARRLAAALPALAALVAAAGFLWPRHPDRAAPAPTAATTPSRLLATLPTGGQVSTLAISGDLLAAGGEDKGVRLWNLQDNQPLPVLRGPVSNIWTTAFSPDGSTLAAGGYDTVVYRWDVATRRPKARLKVGDGISSLSYSRDGRTMAVGTTEDVQLWDAASGKRLRTLRPGGQTSFITAYSRRSWLGVVGPGTVHMLRASGRDTTLGDTGSYPFSLAFDPAGTTVAVGTMNGRITLWNCDTGKRLGTLSTDGTVFAIAFSPDGSTIATGSGKTITLWNAATRERVASWTTPAAVGALAYRQGELISGGYDRTVRIWRV</sequence>
<evidence type="ECO:0000256" key="4">
    <source>
        <dbReference type="ARBA" id="ARBA00022679"/>
    </source>
</evidence>
<dbReference type="InterPro" id="IPR019775">
    <property type="entry name" value="WD40_repeat_CS"/>
</dbReference>
<keyword evidence="2 13" id="KW-0723">Serine/threonine-protein kinase</keyword>
<keyword evidence="4" id="KW-0808">Transferase</keyword>
<keyword evidence="5" id="KW-0677">Repeat</keyword>
<name>A0ABS7FNB7_9ACTN</name>
<evidence type="ECO:0000256" key="7">
    <source>
        <dbReference type="ARBA" id="ARBA00022777"/>
    </source>
</evidence>
<dbReference type="Pfam" id="PF00400">
    <property type="entry name" value="WD40"/>
    <property type="match status" value="5"/>
</dbReference>
<keyword evidence="6 10" id="KW-0547">Nucleotide-binding</keyword>
<reference evidence="13 14" key="1">
    <citation type="submission" date="2021-07" db="EMBL/GenBank/DDBJ databases">
        <title>Actinomadura sp. PM05-2 isolated from lichen.</title>
        <authorList>
            <person name="Somphong A."/>
            <person name="Phongsopitanun W."/>
            <person name="Tanasupawat S."/>
            <person name="Peongsungnone V."/>
        </authorList>
    </citation>
    <scope>NUCLEOTIDE SEQUENCE [LARGE SCALE GENOMIC DNA]</scope>
    <source>
        <strain evidence="13 14">PM05-2</strain>
    </source>
</reference>
<dbReference type="CDD" id="cd14014">
    <property type="entry name" value="STKc_PknB_like"/>
    <property type="match status" value="1"/>
</dbReference>
<evidence type="ECO:0000256" key="2">
    <source>
        <dbReference type="ARBA" id="ARBA00022527"/>
    </source>
</evidence>
<feature type="domain" description="Protein kinase" evidence="12">
    <location>
        <begin position="13"/>
        <end position="277"/>
    </location>
</feature>
<dbReference type="PROSITE" id="PS50082">
    <property type="entry name" value="WD_REPEATS_2"/>
    <property type="match status" value="4"/>
</dbReference>
<dbReference type="InterPro" id="IPR017441">
    <property type="entry name" value="Protein_kinase_ATP_BS"/>
</dbReference>
<dbReference type="Proteomes" id="UP000774570">
    <property type="component" value="Unassembled WGS sequence"/>
</dbReference>
<dbReference type="EMBL" id="JAIBOA010000003">
    <property type="protein sequence ID" value="MBW8481846.1"/>
    <property type="molecule type" value="Genomic_DNA"/>
</dbReference>
<organism evidence="13 14">
    <name type="scientific">Actinomadura parmotrematis</name>
    <dbReference type="NCBI Taxonomy" id="2864039"/>
    <lineage>
        <taxon>Bacteria</taxon>
        <taxon>Bacillati</taxon>
        <taxon>Actinomycetota</taxon>
        <taxon>Actinomycetes</taxon>
        <taxon>Streptosporangiales</taxon>
        <taxon>Thermomonosporaceae</taxon>
        <taxon>Actinomadura</taxon>
    </lineage>
</organism>
<dbReference type="PROSITE" id="PS00107">
    <property type="entry name" value="PROTEIN_KINASE_ATP"/>
    <property type="match status" value="1"/>
</dbReference>
<evidence type="ECO:0000256" key="6">
    <source>
        <dbReference type="ARBA" id="ARBA00022741"/>
    </source>
</evidence>
<keyword evidence="11" id="KW-0812">Transmembrane</keyword>
<dbReference type="Pfam" id="PF00069">
    <property type="entry name" value="Pkinase"/>
    <property type="match status" value="1"/>
</dbReference>
<evidence type="ECO:0000313" key="13">
    <source>
        <dbReference type="EMBL" id="MBW8481846.1"/>
    </source>
</evidence>
<dbReference type="InterPro" id="IPR036322">
    <property type="entry name" value="WD40_repeat_dom_sf"/>
</dbReference>
<dbReference type="InterPro" id="IPR008271">
    <property type="entry name" value="Ser/Thr_kinase_AS"/>
</dbReference>
<dbReference type="InterPro" id="IPR000719">
    <property type="entry name" value="Prot_kinase_dom"/>
</dbReference>
<keyword evidence="11" id="KW-1133">Transmembrane helix</keyword>
<evidence type="ECO:0000256" key="1">
    <source>
        <dbReference type="ARBA" id="ARBA00012513"/>
    </source>
</evidence>
<dbReference type="PROSITE" id="PS00108">
    <property type="entry name" value="PROTEIN_KINASE_ST"/>
    <property type="match status" value="1"/>
</dbReference>
<evidence type="ECO:0000256" key="10">
    <source>
        <dbReference type="PROSITE-ProRule" id="PRU10141"/>
    </source>
</evidence>
<dbReference type="Gene3D" id="2.130.10.10">
    <property type="entry name" value="YVTN repeat-like/Quinoprotein amine dehydrogenase"/>
    <property type="match status" value="2"/>
</dbReference>
<dbReference type="SUPFAM" id="SSF56112">
    <property type="entry name" value="Protein kinase-like (PK-like)"/>
    <property type="match status" value="1"/>
</dbReference>
<proteinExistence type="predicted"/>
<evidence type="ECO:0000259" key="12">
    <source>
        <dbReference type="PROSITE" id="PS50011"/>
    </source>
</evidence>
<accession>A0ABS7FNB7</accession>
<dbReference type="Gene3D" id="1.10.510.10">
    <property type="entry name" value="Transferase(Phosphotransferase) domain 1"/>
    <property type="match status" value="1"/>
</dbReference>
<evidence type="ECO:0000256" key="5">
    <source>
        <dbReference type="ARBA" id="ARBA00022737"/>
    </source>
</evidence>
<evidence type="ECO:0000313" key="14">
    <source>
        <dbReference type="Proteomes" id="UP000774570"/>
    </source>
</evidence>
<keyword evidence="8 10" id="KW-0067">ATP-binding</keyword>
<evidence type="ECO:0000256" key="3">
    <source>
        <dbReference type="ARBA" id="ARBA00022574"/>
    </source>
</evidence>
<keyword evidence="14" id="KW-1185">Reference proteome</keyword>
<keyword evidence="11" id="KW-0472">Membrane</keyword>
<dbReference type="PANTHER" id="PTHR43289:SF6">
    <property type="entry name" value="SERINE_THREONINE-PROTEIN KINASE NEKL-3"/>
    <property type="match status" value="1"/>
</dbReference>
<feature type="binding site" evidence="10">
    <location>
        <position position="42"/>
    </location>
    <ligand>
        <name>ATP</name>
        <dbReference type="ChEBI" id="CHEBI:30616"/>
    </ligand>
</feature>
<dbReference type="SMART" id="SM00220">
    <property type="entry name" value="S_TKc"/>
    <property type="match status" value="1"/>
</dbReference>
<gene>
    <name evidence="13" type="ORF">K1Y72_05665</name>
</gene>
<evidence type="ECO:0000256" key="8">
    <source>
        <dbReference type="ARBA" id="ARBA00022840"/>
    </source>
</evidence>
<dbReference type="RefSeq" id="WP_220163912.1">
    <property type="nucleotide sequence ID" value="NZ_JAIBOA010000003.1"/>
</dbReference>
<dbReference type="InterPro" id="IPR015943">
    <property type="entry name" value="WD40/YVTN_repeat-like_dom_sf"/>
</dbReference>
<feature type="transmembrane region" description="Helical" evidence="11">
    <location>
        <begin position="293"/>
        <end position="311"/>
    </location>
</feature>
<feature type="repeat" description="WD" evidence="9">
    <location>
        <begin position="374"/>
        <end position="415"/>
    </location>
</feature>
<comment type="caution">
    <text evidence="13">The sequence shown here is derived from an EMBL/GenBank/DDBJ whole genome shotgun (WGS) entry which is preliminary data.</text>
</comment>
<dbReference type="SMART" id="SM00320">
    <property type="entry name" value="WD40"/>
    <property type="match status" value="6"/>
</dbReference>
<dbReference type="Gene3D" id="3.30.200.20">
    <property type="entry name" value="Phosphorylase Kinase, domain 1"/>
    <property type="match status" value="1"/>
</dbReference>
<dbReference type="PROSITE" id="PS50011">
    <property type="entry name" value="PROTEIN_KINASE_DOM"/>
    <property type="match status" value="1"/>
</dbReference>
<dbReference type="SUPFAM" id="SSF50978">
    <property type="entry name" value="WD40 repeat-like"/>
    <property type="match status" value="1"/>
</dbReference>
<dbReference type="EC" id="2.7.11.1" evidence="1"/>